<dbReference type="AlphaFoldDB" id="A0A397SN35"/>
<name>A0A397SN35_9GLOM</name>
<organism evidence="1 2">
    <name type="scientific">Glomus cerebriforme</name>
    <dbReference type="NCBI Taxonomy" id="658196"/>
    <lineage>
        <taxon>Eukaryota</taxon>
        <taxon>Fungi</taxon>
        <taxon>Fungi incertae sedis</taxon>
        <taxon>Mucoromycota</taxon>
        <taxon>Glomeromycotina</taxon>
        <taxon>Glomeromycetes</taxon>
        <taxon>Glomerales</taxon>
        <taxon>Glomeraceae</taxon>
        <taxon>Glomus</taxon>
    </lineage>
</organism>
<comment type="caution">
    <text evidence="1">The sequence shown here is derived from an EMBL/GenBank/DDBJ whole genome shotgun (WGS) entry which is preliminary data.</text>
</comment>
<evidence type="ECO:0000313" key="1">
    <source>
        <dbReference type="EMBL" id="RIA86026.1"/>
    </source>
</evidence>
<dbReference type="EMBL" id="QKYT01000389">
    <property type="protein sequence ID" value="RIA86026.1"/>
    <property type="molecule type" value="Genomic_DNA"/>
</dbReference>
<evidence type="ECO:0000313" key="2">
    <source>
        <dbReference type="Proteomes" id="UP000265703"/>
    </source>
</evidence>
<gene>
    <name evidence="1" type="ORF">C1645_780586</name>
</gene>
<sequence>MEGYRVMLNGAAGSVLTVIKYNSQEYFNNIVKNLFPEIKFNRILSIVYMEDQKCLGTTRGKKGLVRL</sequence>
<keyword evidence="2" id="KW-1185">Reference proteome</keyword>
<protein>
    <submittedName>
        <fullName evidence="1">Uncharacterized protein</fullName>
    </submittedName>
</protein>
<reference evidence="1 2" key="1">
    <citation type="submission" date="2018-06" db="EMBL/GenBank/DDBJ databases">
        <title>Comparative genomics reveals the genomic features of Rhizophagus irregularis, R. cerebriforme, R. diaphanum and Gigaspora rosea, and their symbiotic lifestyle signature.</title>
        <authorList>
            <person name="Morin E."/>
            <person name="San Clemente H."/>
            <person name="Chen E.C.H."/>
            <person name="De La Providencia I."/>
            <person name="Hainaut M."/>
            <person name="Kuo A."/>
            <person name="Kohler A."/>
            <person name="Murat C."/>
            <person name="Tang N."/>
            <person name="Roy S."/>
            <person name="Loubradou J."/>
            <person name="Henrissat B."/>
            <person name="Grigoriev I.V."/>
            <person name="Corradi N."/>
            <person name="Roux C."/>
            <person name="Martin F.M."/>
        </authorList>
    </citation>
    <scope>NUCLEOTIDE SEQUENCE [LARGE SCALE GENOMIC DNA]</scope>
    <source>
        <strain evidence="1 2">DAOM 227022</strain>
    </source>
</reference>
<accession>A0A397SN35</accession>
<dbReference type="Proteomes" id="UP000265703">
    <property type="component" value="Unassembled WGS sequence"/>
</dbReference>
<proteinExistence type="predicted"/>